<keyword evidence="4" id="KW-1185">Reference proteome</keyword>
<gene>
    <name evidence="3" type="ORF">SAMN04487993_101144</name>
</gene>
<dbReference type="GO" id="GO:0019867">
    <property type="term" value="C:outer membrane"/>
    <property type="evidence" value="ECO:0007669"/>
    <property type="project" value="InterPro"/>
</dbReference>
<dbReference type="EMBL" id="FNEJ01000011">
    <property type="protein sequence ID" value="SDI84805.1"/>
    <property type="molecule type" value="Genomic_DNA"/>
</dbReference>
<dbReference type="Proteomes" id="UP000199093">
    <property type="component" value="Unassembled WGS sequence"/>
</dbReference>
<comment type="similarity">
    <text evidence="1">Belongs to the OmpW/AlkL family.</text>
</comment>
<dbReference type="AlphaFoldDB" id="A0A1G8NXC8"/>
<feature type="signal peptide" evidence="2">
    <location>
        <begin position="1"/>
        <end position="35"/>
    </location>
</feature>
<sequence length="212" mass="22744">MIPRAIWIRTKTDMNRITTLCAAALLATSATGAMAQSQGDWTLGLGLGTVSPKEDNGTVAGAKLEIDKNTQVTLTFEYFIADNLGIEVLAATPFTHDLDLGGADIGEVKHLPPTVSINYHFQTKTAFTPFAGIGVNYTTALDVDSPLGDLELDDSWGAALHLGVDYAISDRGALRADLRWMDIDMDAELNGTDIGTAEVDPMVFGISYIMKF</sequence>
<dbReference type="STRING" id="555512.SAMN04487993_101144"/>
<proteinExistence type="inferred from homology"/>
<name>A0A1G8NXC8_9RHOB</name>
<dbReference type="InterPro" id="IPR011250">
    <property type="entry name" value="OMP/PagP_B-barrel"/>
</dbReference>
<protein>
    <submittedName>
        <fullName evidence="3">Outer membrane protein</fullName>
    </submittedName>
</protein>
<dbReference type="PANTHER" id="PTHR36920:SF1">
    <property type="entry name" value="OUTER MEMBRANE PROTEIN W"/>
    <property type="match status" value="1"/>
</dbReference>
<evidence type="ECO:0000313" key="4">
    <source>
        <dbReference type="Proteomes" id="UP000199093"/>
    </source>
</evidence>
<dbReference type="InterPro" id="IPR005618">
    <property type="entry name" value="OMPW"/>
</dbReference>
<keyword evidence="2" id="KW-0732">Signal</keyword>
<dbReference type="SUPFAM" id="SSF56925">
    <property type="entry name" value="OMPA-like"/>
    <property type="match status" value="1"/>
</dbReference>
<dbReference type="PANTHER" id="PTHR36920">
    <property type="match status" value="1"/>
</dbReference>
<organism evidence="3 4">
    <name type="scientific">Salipiger marinus</name>
    <dbReference type="NCBI Taxonomy" id="555512"/>
    <lineage>
        <taxon>Bacteria</taxon>
        <taxon>Pseudomonadati</taxon>
        <taxon>Pseudomonadota</taxon>
        <taxon>Alphaproteobacteria</taxon>
        <taxon>Rhodobacterales</taxon>
        <taxon>Roseobacteraceae</taxon>
        <taxon>Salipiger</taxon>
    </lineage>
</organism>
<evidence type="ECO:0000313" key="3">
    <source>
        <dbReference type="EMBL" id="SDI84805.1"/>
    </source>
</evidence>
<dbReference type="Gene3D" id="2.40.160.20">
    <property type="match status" value="1"/>
</dbReference>
<evidence type="ECO:0000256" key="2">
    <source>
        <dbReference type="SAM" id="SignalP"/>
    </source>
</evidence>
<dbReference type="GO" id="GO:0055085">
    <property type="term" value="P:transmembrane transport"/>
    <property type="evidence" value="ECO:0007669"/>
    <property type="project" value="TreeGrafter"/>
</dbReference>
<feature type="chain" id="PRO_5011546329" evidence="2">
    <location>
        <begin position="36"/>
        <end position="212"/>
    </location>
</feature>
<accession>A0A1G8NXC8</accession>
<evidence type="ECO:0000256" key="1">
    <source>
        <dbReference type="ARBA" id="ARBA00009330"/>
    </source>
</evidence>
<reference evidence="3 4" key="1">
    <citation type="submission" date="2016-10" db="EMBL/GenBank/DDBJ databases">
        <authorList>
            <person name="de Groot N.N."/>
        </authorList>
    </citation>
    <scope>NUCLEOTIDE SEQUENCE [LARGE SCALE GENOMIC DNA]</scope>
    <source>
        <strain evidence="3 4">DSM 26424</strain>
    </source>
</reference>
<dbReference type="Pfam" id="PF03922">
    <property type="entry name" value="OmpW"/>
    <property type="match status" value="1"/>
</dbReference>